<comment type="caution">
    <text evidence="1">The sequence shown here is derived from an EMBL/GenBank/DDBJ whole genome shotgun (WGS) entry which is preliminary data.</text>
</comment>
<keyword evidence="2" id="KW-1185">Reference proteome</keyword>
<reference evidence="1" key="1">
    <citation type="submission" date="2020-08" db="EMBL/GenBank/DDBJ databases">
        <title>Multicomponent nature underlies the extraordinary mechanical properties of spider dragline silk.</title>
        <authorList>
            <person name="Kono N."/>
            <person name="Nakamura H."/>
            <person name="Mori M."/>
            <person name="Yoshida Y."/>
            <person name="Ohtoshi R."/>
            <person name="Malay A.D."/>
            <person name="Moran D.A.P."/>
            <person name="Tomita M."/>
            <person name="Numata K."/>
            <person name="Arakawa K."/>
        </authorList>
    </citation>
    <scope>NUCLEOTIDE SEQUENCE</scope>
</reference>
<dbReference type="AlphaFoldDB" id="A0A8X6IR38"/>
<organism evidence="1 2">
    <name type="scientific">Trichonephila inaurata madagascariensis</name>
    <dbReference type="NCBI Taxonomy" id="2747483"/>
    <lineage>
        <taxon>Eukaryota</taxon>
        <taxon>Metazoa</taxon>
        <taxon>Ecdysozoa</taxon>
        <taxon>Arthropoda</taxon>
        <taxon>Chelicerata</taxon>
        <taxon>Arachnida</taxon>
        <taxon>Araneae</taxon>
        <taxon>Araneomorphae</taxon>
        <taxon>Entelegynae</taxon>
        <taxon>Araneoidea</taxon>
        <taxon>Nephilidae</taxon>
        <taxon>Trichonephila</taxon>
        <taxon>Trichonephila inaurata</taxon>
    </lineage>
</organism>
<dbReference type="EMBL" id="BMAV01027114">
    <property type="protein sequence ID" value="GFS56403.1"/>
    <property type="molecule type" value="Genomic_DNA"/>
</dbReference>
<protein>
    <submittedName>
        <fullName evidence="1">Phosphoinositide phospholipase C</fullName>
    </submittedName>
</protein>
<accession>A0A8X6IR38</accession>
<proteinExistence type="predicted"/>
<dbReference type="OrthoDB" id="6537798at2759"/>
<sequence>MEWLRLYFPQNEGFAEEGAENSTCGAHQASMPLQVIIKGMTMGTVMYKVRSPDRWYRRKYKVDIQNMRLTYAPSSKPFWKGKITTACKCGSFSRSGSNIGESGKITGSYEEPIRIYFTEL</sequence>
<dbReference type="Proteomes" id="UP000886998">
    <property type="component" value="Unassembled WGS sequence"/>
</dbReference>
<gene>
    <name evidence="1" type="primary">X975_21974</name>
    <name evidence="1" type="ORF">TNIN_282521</name>
</gene>
<evidence type="ECO:0000313" key="2">
    <source>
        <dbReference type="Proteomes" id="UP000886998"/>
    </source>
</evidence>
<name>A0A8X6IR38_9ARAC</name>
<evidence type="ECO:0000313" key="1">
    <source>
        <dbReference type="EMBL" id="GFS56403.1"/>
    </source>
</evidence>